<name>A0ABU0U7Z3_9SPHI</name>
<dbReference type="EMBL" id="JAUTBA010000001">
    <property type="protein sequence ID" value="MDQ1151087.1"/>
    <property type="molecule type" value="Genomic_DNA"/>
</dbReference>
<evidence type="ECO:0000313" key="2">
    <source>
        <dbReference type="Proteomes" id="UP001244640"/>
    </source>
</evidence>
<dbReference type="InterPro" id="IPR014917">
    <property type="entry name" value="DUF1800"/>
</dbReference>
<proteinExistence type="predicted"/>
<protein>
    <submittedName>
        <fullName evidence="1">Uncharacterized protein (DUF1800 family)</fullName>
    </submittedName>
</protein>
<comment type="caution">
    <text evidence="1">The sequence shown here is derived from an EMBL/GenBank/DDBJ whole genome shotgun (WGS) entry which is preliminary data.</text>
</comment>
<evidence type="ECO:0000313" key="1">
    <source>
        <dbReference type="EMBL" id="MDQ1151087.1"/>
    </source>
</evidence>
<sequence>MMISDFIKNKHLANRAGFGMSLQQITDFEQQSPKAIWKLYAQPHPLHAISFSSEQGAVDYTALSHLNASDKKLVQQLNRKRNIDINLNFLEAMVHGEDQLREKMAFFWHGHFASRVINANFSAHILNEIREHALGNFRDLLFAVSKAPAMLSFLNNQQNKKGHPNENFAREVMELFTMGRDNYTELDVREAARAFTGWSYDKDGQFLVRKKFHDTGSKTFLGKTGNFDGNDILDSILEQPVTAQFITRKLYRFLVNEQVDEEIVSLLSRDFYHSGYDIRQLVNSIFTADWFYDVKHIGNKVKSPIELMAGIMRILPMEIAYPENLIIYQKLLGQMLLYPPNVSGWPLGKAWIDSSTLLLRMQLPQIWTGLRPLELDVHNDDDLDMGLKQSRALAKAYKNPKISIDWSTVEVTFGGRDPFRILLQRQLSFEKALRDEYDSENIRLAIIEAMSTPEYQLC</sequence>
<accession>A0ABU0U7Z3</accession>
<reference evidence="1 2" key="1">
    <citation type="submission" date="2023-07" db="EMBL/GenBank/DDBJ databases">
        <title>Functional and genomic diversity of the sorghum phyllosphere microbiome.</title>
        <authorList>
            <person name="Shade A."/>
        </authorList>
    </citation>
    <scope>NUCLEOTIDE SEQUENCE [LARGE SCALE GENOMIC DNA]</scope>
    <source>
        <strain evidence="1 2">SORGH_AS_0892</strain>
    </source>
</reference>
<dbReference type="Proteomes" id="UP001244640">
    <property type="component" value="Unassembled WGS sequence"/>
</dbReference>
<keyword evidence="2" id="KW-1185">Reference proteome</keyword>
<gene>
    <name evidence="1" type="ORF">QE382_003071</name>
</gene>
<organism evidence="1 2">
    <name type="scientific">Sphingobacterium zeae</name>
    <dbReference type="NCBI Taxonomy" id="1776859"/>
    <lineage>
        <taxon>Bacteria</taxon>
        <taxon>Pseudomonadati</taxon>
        <taxon>Bacteroidota</taxon>
        <taxon>Sphingobacteriia</taxon>
        <taxon>Sphingobacteriales</taxon>
        <taxon>Sphingobacteriaceae</taxon>
        <taxon>Sphingobacterium</taxon>
    </lineage>
</organism>
<dbReference type="Pfam" id="PF08811">
    <property type="entry name" value="DUF1800"/>
    <property type="match status" value="1"/>
</dbReference>
<dbReference type="RefSeq" id="WP_307186620.1">
    <property type="nucleotide sequence ID" value="NZ_JAUTBA010000001.1"/>
</dbReference>